<evidence type="ECO:0000313" key="2">
    <source>
        <dbReference type="Proteomes" id="UP000053477"/>
    </source>
</evidence>
<accession>A0A0H2RB93</accession>
<reference evidence="1 2" key="1">
    <citation type="submission" date="2015-04" db="EMBL/GenBank/DDBJ databases">
        <title>Complete genome sequence of Schizopora paradoxa KUC8140, a cosmopolitan wood degrader in East Asia.</title>
        <authorList>
            <consortium name="DOE Joint Genome Institute"/>
            <person name="Min B."/>
            <person name="Park H."/>
            <person name="Jang Y."/>
            <person name="Kim J.-J."/>
            <person name="Kim K.H."/>
            <person name="Pangilinan J."/>
            <person name="Lipzen A."/>
            <person name="Riley R."/>
            <person name="Grigoriev I.V."/>
            <person name="Spatafora J.W."/>
            <person name="Choi I.-G."/>
        </authorList>
    </citation>
    <scope>NUCLEOTIDE SEQUENCE [LARGE SCALE GENOMIC DNA]</scope>
    <source>
        <strain evidence="1 2">KUC8140</strain>
    </source>
</reference>
<keyword evidence="2" id="KW-1185">Reference proteome</keyword>
<sequence length="110" mass="12092">MARTVITPKSARRYFKMPIAPLYRSSTGASIPGAIVLVVLRSTSIGLLSFLSCAWRSRVSRSREARCAGRLAESARRQSIGTEVDARRICAAIANRIVCNRVSEYTQCIS</sequence>
<dbReference type="Proteomes" id="UP000053477">
    <property type="component" value="Unassembled WGS sequence"/>
</dbReference>
<evidence type="ECO:0000313" key="1">
    <source>
        <dbReference type="EMBL" id="KLO06768.1"/>
    </source>
</evidence>
<name>A0A0H2RB93_9AGAM</name>
<organism evidence="1 2">
    <name type="scientific">Schizopora paradoxa</name>
    <dbReference type="NCBI Taxonomy" id="27342"/>
    <lineage>
        <taxon>Eukaryota</taxon>
        <taxon>Fungi</taxon>
        <taxon>Dikarya</taxon>
        <taxon>Basidiomycota</taxon>
        <taxon>Agaricomycotina</taxon>
        <taxon>Agaricomycetes</taxon>
        <taxon>Hymenochaetales</taxon>
        <taxon>Schizoporaceae</taxon>
        <taxon>Schizopora</taxon>
    </lineage>
</organism>
<proteinExistence type="predicted"/>
<dbReference type="EMBL" id="KQ086182">
    <property type="protein sequence ID" value="KLO06768.1"/>
    <property type="molecule type" value="Genomic_DNA"/>
</dbReference>
<dbReference type="AlphaFoldDB" id="A0A0H2RB93"/>
<gene>
    <name evidence="1" type="ORF">SCHPADRAFT_678787</name>
</gene>
<dbReference type="InParanoid" id="A0A0H2RB93"/>
<protein>
    <submittedName>
        <fullName evidence="1">Uncharacterized protein</fullName>
    </submittedName>
</protein>